<keyword evidence="1" id="KW-1133">Transmembrane helix</keyword>
<feature type="transmembrane region" description="Helical" evidence="1">
    <location>
        <begin position="163"/>
        <end position="182"/>
    </location>
</feature>
<dbReference type="InParanoid" id="F0ZZD7"/>
<reference evidence="3" key="1">
    <citation type="journal article" date="2011" name="Genome Biol.">
        <title>Comparative genomics of the social amoebae Dictyostelium discoideum and Dictyostelium purpureum.</title>
        <authorList>
            <consortium name="US DOE Joint Genome Institute (JGI-PGF)"/>
            <person name="Sucgang R."/>
            <person name="Kuo A."/>
            <person name="Tian X."/>
            <person name="Salerno W."/>
            <person name="Parikh A."/>
            <person name="Feasley C.L."/>
            <person name="Dalin E."/>
            <person name="Tu H."/>
            <person name="Huang E."/>
            <person name="Barry K."/>
            <person name="Lindquist E."/>
            <person name="Shapiro H."/>
            <person name="Bruce D."/>
            <person name="Schmutz J."/>
            <person name="Salamov A."/>
            <person name="Fey P."/>
            <person name="Gaudet P."/>
            <person name="Anjard C."/>
            <person name="Babu M.M."/>
            <person name="Basu S."/>
            <person name="Bushmanova Y."/>
            <person name="van der Wel H."/>
            <person name="Katoh-Kurasawa M."/>
            <person name="Dinh C."/>
            <person name="Coutinho P.M."/>
            <person name="Saito T."/>
            <person name="Elias M."/>
            <person name="Schaap P."/>
            <person name="Kay R.R."/>
            <person name="Henrissat B."/>
            <person name="Eichinger L."/>
            <person name="Rivero F."/>
            <person name="Putnam N.H."/>
            <person name="West C.M."/>
            <person name="Loomis W.F."/>
            <person name="Chisholm R.L."/>
            <person name="Shaulsky G."/>
            <person name="Strassmann J.E."/>
            <person name="Queller D.C."/>
            <person name="Kuspa A."/>
            <person name="Grigoriev I.V."/>
        </authorList>
    </citation>
    <scope>NUCLEOTIDE SEQUENCE [LARGE SCALE GENOMIC DNA]</scope>
    <source>
        <strain evidence="3">QSDP1</strain>
    </source>
</reference>
<dbReference type="VEuPathDB" id="AmoebaDB:DICPUDRAFT_83386"/>
<dbReference type="Proteomes" id="UP000001064">
    <property type="component" value="Unassembled WGS sequence"/>
</dbReference>
<evidence type="ECO:0000256" key="1">
    <source>
        <dbReference type="SAM" id="Phobius"/>
    </source>
</evidence>
<evidence type="ECO:0000313" key="2">
    <source>
        <dbReference type="EMBL" id="EGC30688.1"/>
    </source>
</evidence>
<protein>
    <submittedName>
        <fullName evidence="2">Uncharacterized protein</fullName>
    </submittedName>
</protein>
<feature type="transmembrane region" description="Helical" evidence="1">
    <location>
        <begin position="19"/>
        <end position="41"/>
    </location>
</feature>
<name>F0ZZD7_DICPU</name>
<dbReference type="FunCoup" id="F0ZZD7">
    <property type="interactions" value="937"/>
</dbReference>
<dbReference type="KEGG" id="dpp:DICPUDRAFT_83386"/>
<evidence type="ECO:0000313" key="3">
    <source>
        <dbReference type="Proteomes" id="UP000001064"/>
    </source>
</evidence>
<organism evidence="2 3">
    <name type="scientific">Dictyostelium purpureum</name>
    <name type="common">Slime mold</name>
    <dbReference type="NCBI Taxonomy" id="5786"/>
    <lineage>
        <taxon>Eukaryota</taxon>
        <taxon>Amoebozoa</taxon>
        <taxon>Evosea</taxon>
        <taxon>Eumycetozoa</taxon>
        <taxon>Dictyostelia</taxon>
        <taxon>Dictyosteliales</taxon>
        <taxon>Dictyosteliaceae</taxon>
        <taxon>Dictyostelium</taxon>
    </lineage>
</organism>
<feature type="transmembrane region" description="Helical" evidence="1">
    <location>
        <begin position="97"/>
        <end position="116"/>
    </location>
</feature>
<dbReference type="EMBL" id="GL871308">
    <property type="protein sequence ID" value="EGC30688.1"/>
    <property type="molecule type" value="Genomic_DNA"/>
</dbReference>
<dbReference type="eggNOG" id="ENOG502RIM0">
    <property type="taxonomic scope" value="Eukaryota"/>
</dbReference>
<dbReference type="GeneID" id="10508884"/>
<keyword evidence="1" id="KW-0812">Transmembrane</keyword>
<dbReference type="AlphaFoldDB" id="F0ZZD7"/>
<feature type="transmembrane region" description="Helical" evidence="1">
    <location>
        <begin position="53"/>
        <end position="77"/>
    </location>
</feature>
<gene>
    <name evidence="2" type="ORF">DICPUDRAFT_83386</name>
</gene>
<keyword evidence="1" id="KW-0472">Membrane</keyword>
<accession>F0ZZD7</accession>
<proteinExistence type="predicted"/>
<sequence length="239" mass="28467">MNQIFNIISLVHTFSLKSILFSLPIIFLTLTPLIIISISNIRYQTRCIIKKFLYQFLISISVLYNLFQLVTCLYWVINTQYYQLLGHSIKFLQFYDTIVILSPILICITSIFLVVIKDRVLKKIKDFKINQNNIVDYSNQNHINNEILNKDNRLIEIKTYQHIIRIIYIYMFIFLFLLVNIGKYTCYRVKNFEKIGICNKINHNQLEEYSSMWVAQALLNCSYIILTFPILEFLNNNFI</sequence>
<keyword evidence="3" id="KW-1185">Reference proteome</keyword>
<feature type="transmembrane region" description="Helical" evidence="1">
    <location>
        <begin position="213"/>
        <end position="234"/>
    </location>
</feature>
<dbReference type="RefSeq" id="XP_003292786.1">
    <property type="nucleotide sequence ID" value="XM_003292738.1"/>
</dbReference>